<evidence type="ECO:0000313" key="12">
    <source>
        <dbReference type="EMBL" id="MDR6868188.1"/>
    </source>
</evidence>
<keyword evidence="6 10" id="KW-0030">Aminoacyl-tRNA synthetase</keyword>
<evidence type="ECO:0000256" key="6">
    <source>
        <dbReference type="ARBA" id="ARBA00023146"/>
    </source>
</evidence>
<comment type="catalytic activity">
    <reaction evidence="7">
        <text>tRNA(Tyr) + L-tyrosine + ATP = L-tyrosyl-tRNA(Tyr) + AMP + diphosphate + H(+)</text>
        <dbReference type="Rhea" id="RHEA:10220"/>
        <dbReference type="Rhea" id="RHEA-COMP:9706"/>
        <dbReference type="Rhea" id="RHEA-COMP:9707"/>
        <dbReference type="ChEBI" id="CHEBI:15378"/>
        <dbReference type="ChEBI" id="CHEBI:30616"/>
        <dbReference type="ChEBI" id="CHEBI:33019"/>
        <dbReference type="ChEBI" id="CHEBI:58315"/>
        <dbReference type="ChEBI" id="CHEBI:78442"/>
        <dbReference type="ChEBI" id="CHEBI:78536"/>
        <dbReference type="ChEBI" id="CHEBI:456215"/>
        <dbReference type="EC" id="6.1.1.1"/>
    </reaction>
</comment>
<reference evidence="12 13" key="1">
    <citation type="submission" date="2023-07" db="EMBL/GenBank/DDBJ databases">
        <title>Sorghum-associated microbial communities from plants grown in Nebraska, USA.</title>
        <authorList>
            <person name="Schachtman D."/>
        </authorList>
    </citation>
    <scope>NUCLEOTIDE SEQUENCE [LARGE SCALE GENOMIC DNA]</scope>
    <source>
        <strain evidence="12 13">2980</strain>
    </source>
</reference>
<dbReference type="EC" id="6.1.1.1" evidence="1 8"/>
<evidence type="ECO:0000256" key="9">
    <source>
        <dbReference type="PROSITE-ProRule" id="PRU00182"/>
    </source>
</evidence>
<dbReference type="Pfam" id="PF01479">
    <property type="entry name" value="S4"/>
    <property type="match status" value="1"/>
</dbReference>
<dbReference type="EMBL" id="JAVDUM010000013">
    <property type="protein sequence ID" value="MDR6868188.1"/>
    <property type="molecule type" value="Genomic_DNA"/>
</dbReference>
<dbReference type="Proteomes" id="UP001259347">
    <property type="component" value="Unassembled WGS sequence"/>
</dbReference>
<gene>
    <name evidence="12" type="ORF">J2Y69_002802</name>
</gene>
<dbReference type="PANTHER" id="PTHR11766:SF1">
    <property type="entry name" value="TYROSINE--TRNA LIGASE"/>
    <property type="match status" value="1"/>
</dbReference>
<comment type="caution">
    <text evidence="12">The sequence shown here is derived from an EMBL/GenBank/DDBJ whole genome shotgun (WGS) entry which is preliminary data.</text>
</comment>
<evidence type="ECO:0000256" key="3">
    <source>
        <dbReference type="ARBA" id="ARBA00022741"/>
    </source>
</evidence>
<evidence type="ECO:0000259" key="11">
    <source>
        <dbReference type="Pfam" id="PF01479"/>
    </source>
</evidence>
<dbReference type="PROSITE" id="PS50889">
    <property type="entry name" value="S4"/>
    <property type="match status" value="1"/>
</dbReference>
<accession>A0ABU1SFU9</accession>
<dbReference type="NCBIfam" id="TIGR00234">
    <property type="entry name" value="tyrS"/>
    <property type="match status" value="1"/>
</dbReference>
<keyword evidence="4 10" id="KW-0067">ATP-binding</keyword>
<keyword evidence="13" id="KW-1185">Reference proteome</keyword>
<protein>
    <recommendedName>
        <fullName evidence="1 8">Tyrosine--tRNA ligase</fullName>
        <ecNumber evidence="1 8">6.1.1.1</ecNumber>
    </recommendedName>
</protein>
<keyword evidence="9" id="KW-0694">RNA-binding</keyword>
<dbReference type="Gene3D" id="1.10.240.10">
    <property type="entry name" value="Tyrosyl-Transfer RNA Synthetase"/>
    <property type="match status" value="1"/>
</dbReference>
<dbReference type="CDD" id="cd00165">
    <property type="entry name" value="S4"/>
    <property type="match status" value="1"/>
</dbReference>
<comment type="similarity">
    <text evidence="10">Belongs to the class-I aminoacyl-tRNA synthetase family.</text>
</comment>
<proteinExistence type="inferred from homology"/>
<sequence length="401" mass="44418">MTTPDQVLDHLSRTTEQILGRDDLRERLASGTPLRIKFGVDCTAPDLHLGHAVNLWMMRCLQDLGHVIVFLLGDTTTRVGDPTGRTSTRPVLTTDQIERNAQAFLDQVSLVLRKDREVLEIRRNSEWYASMPITDVISELSLVTHSQLMARDMFQKRVEEGREIAMHELIYPVLQGFDSVALHSDLTIVGSDQLFNESMGRELQAKHSQRPQTVITSTITPGLDGGPKQSKSLGNYVGLAQTAEDKFGRLMTLNDDLVGVWARAYTELPPVDVDDLGRRAALGGVDARNAKLDLAEAIVARHHGASEAGHTRRGFLEVFSERGLPARMPHVDVPRQATVLQLVNAARPELTRSAARRLIAEGGVRINGVKRLDSEEPVSIGAQDVLQAGRRQWFMLAVHDS</sequence>
<dbReference type="SUPFAM" id="SSF55174">
    <property type="entry name" value="Alpha-L RNA-binding motif"/>
    <property type="match status" value="1"/>
</dbReference>
<dbReference type="PRINTS" id="PR01040">
    <property type="entry name" value="TRNASYNTHTYR"/>
</dbReference>
<evidence type="ECO:0000256" key="5">
    <source>
        <dbReference type="ARBA" id="ARBA00022917"/>
    </source>
</evidence>
<dbReference type="PANTHER" id="PTHR11766">
    <property type="entry name" value="TYROSYL-TRNA SYNTHETASE"/>
    <property type="match status" value="1"/>
</dbReference>
<name>A0ABU1SFU9_9MICO</name>
<evidence type="ECO:0000256" key="8">
    <source>
        <dbReference type="NCBIfam" id="TIGR00234"/>
    </source>
</evidence>
<evidence type="ECO:0000313" key="13">
    <source>
        <dbReference type="Proteomes" id="UP001259347"/>
    </source>
</evidence>
<keyword evidence="5 10" id="KW-0648">Protein biosynthesis</keyword>
<dbReference type="RefSeq" id="WP_310021754.1">
    <property type="nucleotide sequence ID" value="NZ_JAVDUM010000013.1"/>
</dbReference>
<dbReference type="InterPro" id="IPR014729">
    <property type="entry name" value="Rossmann-like_a/b/a_fold"/>
</dbReference>
<dbReference type="InterPro" id="IPR002942">
    <property type="entry name" value="S4_RNA-bd"/>
</dbReference>
<evidence type="ECO:0000256" key="2">
    <source>
        <dbReference type="ARBA" id="ARBA00022598"/>
    </source>
</evidence>
<dbReference type="Gene3D" id="3.40.50.620">
    <property type="entry name" value="HUPs"/>
    <property type="match status" value="1"/>
</dbReference>
<evidence type="ECO:0000256" key="1">
    <source>
        <dbReference type="ARBA" id="ARBA00013160"/>
    </source>
</evidence>
<dbReference type="Pfam" id="PF00579">
    <property type="entry name" value="tRNA-synt_1b"/>
    <property type="match status" value="1"/>
</dbReference>
<evidence type="ECO:0000256" key="10">
    <source>
        <dbReference type="RuleBase" id="RU363036"/>
    </source>
</evidence>
<dbReference type="InterPro" id="IPR002305">
    <property type="entry name" value="aa-tRNA-synth_Ic"/>
</dbReference>
<dbReference type="Gene3D" id="3.10.290.10">
    <property type="entry name" value="RNA-binding S4 domain"/>
    <property type="match status" value="1"/>
</dbReference>
<dbReference type="InterPro" id="IPR036986">
    <property type="entry name" value="S4_RNA-bd_sf"/>
</dbReference>
<dbReference type="InterPro" id="IPR002307">
    <property type="entry name" value="Tyr-tRNA-ligase"/>
</dbReference>
<keyword evidence="3 10" id="KW-0547">Nucleotide-binding</keyword>
<dbReference type="GO" id="GO:0004831">
    <property type="term" value="F:tyrosine-tRNA ligase activity"/>
    <property type="evidence" value="ECO:0007669"/>
    <property type="project" value="UniProtKB-EC"/>
</dbReference>
<keyword evidence="2 10" id="KW-0436">Ligase</keyword>
<evidence type="ECO:0000256" key="4">
    <source>
        <dbReference type="ARBA" id="ARBA00022840"/>
    </source>
</evidence>
<organism evidence="12 13">
    <name type="scientific">Microbacterium resistens</name>
    <dbReference type="NCBI Taxonomy" id="156977"/>
    <lineage>
        <taxon>Bacteria</taxon>
        <taxon>Bacillati</taxon>
        <taxon>Actinomycetota</taxon>
        <taxon>Actinomycetes</taxon>
        <taxon>Micrococcales</taxon>
        <taxon>Microbacteriaceae</taxon>
        <taxon>Microbacterium</taxon>
    </lineage>
</organism>
<evidence type="ECO:0000256" key="7">
    <source>
        <dbReference type="ARBA" id="ARBA00048248"/>
    </source>
</evidence>
<dbReference type="SUPFAM" id="SSF52374">
    <property type="entry name" value="Nucleotidylyl transferase"/>
    <property type="match status" value="1"/>
</dbReference>
<dbReference type="InterPro" id="IPR024088">
    <property type="entry name" value="Tyr-tRNA-ligase_bac-type"/>
</dbReference>
<feature type="domain" description="RNA-binding S4" evidence="11">
    <location>
        <begin position="341"/>
        <end position="383"/>
    </location>
</feature>